<reference evidence="5" key="1">
    <citation type="submission" date="2017-01" db="EMBL/GenBank/DDBJ databases">
        <authorList>
            <person name="Varghese N."/>
            <person name="Submissions S."/>
        </authorList>
    </citation>
    <scope>NUCLEOTIDE SEQUENCE [LARGE SCALE GENOMIC DNA]</scope>
    <source>
        <strain evidence="5">ATCC 12950</strain>
    </source>
</reference>
<evidence type="ECO:0000256" key="1">
    <source>
        <dbReference type="ARBA" id="ARBA00022679"/>
    </source>
</evidence>
<dbReference type="Gene3D" id="3.40.630.30">
    <property type="match status" value="1"/>
</dbReference>
<keyword evidence="2" id="KW-0012">Acyltransferase</keyword>
<gene>
    <name evidence="4" type="ORF">SAMN05421833_103351</name>
</gene>
<proteinExistence type="predicted"/>
<dbReference type="Pfam" id="PF00583">
    <property type="entry name" value="Acetyltransf_1"/>
    <property type="match status" value="1"/>
</dbReference>
<evidence type="ECO:0000313" key="5">
    <source>
        <dbReference type="Proteomes" id="UP000186096"/>
    </source>
</evidence>
<evidence type="ECO:0000259" key="3">
    <source>
        <dbReference type="PROSITE" id="PS51186"/>
    </source>
</evidence>
<sequence>MTWFITDDPEVFRSEAESFLAARPDLHTMLLSGLDTIEQLRSGGKNPPTVLGWWREPEETATTAAFVWTPPHLLAASRLSQVAAAHLARLLSARTHPFTQLLADTASVRAFCEAWRTTTGSAPKHGPHLRLYRLEQLVRPDVAPPGAPRAATEGDRALLHDWCTRFVMEAGSLGADLDAFIDERLSRGGWRLWAVGDEPVAMAAMTSVVAGTARITPVYTPPGQRGRGYGSAVTTAVSLAARDAGAEHVLLFTDLANPASNNVYRRIGYRPVLDYRIVAS</sequence>
<feature type="domain" description="N-acetyltransferase" evidence="3">
    <location>
        <begin position="146"/>
        <end position="280"/>
    </location>
</feature>
<name>A0A1N6VC75_9ACTN</name>
<organism evidence="4 5">
    <name type="scientific">Microbispora rosea</name>
    <dbReference type="NCBI Taxonomy" id="58117"/>
    <lineage>
        <taxon>Bacteria</taxon>
        <taxon>Bacillati</taxon>
        <taxon>Actinomycetota</taxon>
        <taxon>Actinomycetes</taxon>
        <taxon>Streptosporangiales</taxon>
        <taxon>Streptosporangiaceae</taxon>
        <taxon>Microbispora</taxon>
    </lineage>
</organism>
<dbReference type="InterPro" id="IPR050832">
    <property type="entry name" value="Bact_Acetyltransf"/>
</dbReference>
<dbReference type="OrthoDB" id="3174529at2"/>
<dbReference type="RefSeq" id="WP_076433683.1">
    <property type="nucleotide sequence ID" value="NZ_FTNI01000003.1"/>
</dbReference>
<dbReference type="PROSITE" id="PS51186">
    <property type="entry name" value="GNAT"/>
    <property type="match status" value="1"/>
</dbReference>
<dbReference type="InterPro" id="IPR000182">
    <property type="entry name" value="GNAT_dom"/>
</dbReference>
<dbReference type="CDD" id="cd04301">
    <property type="entry name" value="NAT_SF"/>
    <property type="match status" value="1"/>
</dbReference>
<dbReference type="AlphaFoldDB" id="A0A1N6VC75"/>
<dbReference type="EMBL" id="FTNI01000003">
    <property type="protein sequence ID" value="SIQ75451.1"/>
    <property type="molecule type" value="Genomic_DNA"/>
</dbReference>
<evidence type="ECO:0000313" key="4">
    <source>
        <dbReference type="EMBL" id="SIQ75451.1"/>
    </source>
</evidence>
<evidence type="ECO:0000256" key="2">
    <source>
        <dbReference type="ARBA" id="ARBA00023315"/>
    </source>
</evidence>
<dbReference type="SUPFAM" id="SSF55729">
    <property type="entry name" value="Acyl-CoA N-acyltransferases (Nat)"/>
    <property type="match status" value="1"/>
</dbReference>
<keyword evidence="5" id="KW-1185">Reference proteome</keyword>
<accession>A0A1N6VC75</accession>
<protein>
    <submittedName>
        <fullName evidence="4">Acetyltransferase (GNAT) family protein</fullName>
    </submittedName>
</protein>
<keyword evidence="1 4" id="KW-0808">Transferase</keyword>
<dbReference type="InterPro" id="IPR016181">
    <property type="entry name" value="Acyl_CoA_acyltransferase"/>
</dbReference>
<dbReference type="GO" id="GO:0016747">
    <property type="term" value="F:acyltransferase activity, transferring groups other than amino-acyl groups"/>
    <property type="evidence" value="ECO:0007669"/>
    <property type="project" value="InterPro"/>
</dbReference>
<dbReference type="PANTHER" id="PTHR43877">
    <property type="entry name" value="AMINOALKYLPHOSPHONATE N-ACETYLTRANSFERASE-RELATED-RELATED"/>
    <property type="match status" value="1"/>
</dbReference>
<dbReference type="Proteomes" id="UP000186096">
    <property type="component" value="Unassembled WGS sequence"/>
</dbReference>